<dbReference type="InterPro" id="IPR029787">
    <property type="entry name" value="Nucleotide_cyclase"/>
</dbReference>
<dbReference type="GO" id="GO:0052621">
    <property type="term" value="F:diguanylate cyclase activity"/>
    <property type="evidence" value="ECO:0007669"/>
    <property type="project" value="TreeGrafter"/>
</dbReference>
<keyword evidence="1" id="KW-0812">Transmembrane</keyword>
<proteinExistence type="predicted"/>
<feature type="domain" description="GGDEF" evidence="2">
    <location>
        <begin position="439"/>
        <end position="573"/>
    </location>
</feature>
<dbReference type="STRING" id="515622.bpr_I2912"/>
<protein>
    <submittedName>
        <fullName evidence="3">GGDEF domain-containing protein</fullName>
    </submittedName>
</protein>
<dbReference type="SMART" id="SM00267">
    <property type="entry name" value="GGDEF"/>
    <property type="match status" value="1"/>
</dbReference>
<dbReference type="CDD" id="cd01949">
    <property type="entry name" value="GGDEF"/>
    <property type="match status" value="1"/>
</dbReference>
<dbReference type="RefSeq" id="WP_013282294.1">
    <property type="nucleotide sequence ID" value="NC_014387.1"/>
</dbReference>
<dbReference type="NCBIfam" id="TIGR00254">
    <property type="entry name" value="GGDEF"/>
    <property type="match status" value="1"/>
</dbReference>
<name>E0RVW0_BUTPB</name>
<dbReference type="PROSITE" id="PS50887">
    <property type="entry name" value="GGDEF"/>
    <property type="match status" value="1"/>
</dbReference>
<accession>E0RVW0</accession>
<dbReference type="HOGENOM" id="CLU_034082_0_0_9"/>
<evidence type="ECO:0000256" key="1">
    <source>
        <dbReference type="SAM" id="Phobius"/>
    </source>
</evidence>
<dbReference type="Proteomes" id="UP000001299">
    <property type="component" value="Chromosome 1"/>
</dbReference>
<feature type="transmembrane region" description="Helical" evidence="1">
    <location>
        <begin position="12"/>
        <end position="29"/>
    </location>
</feature>
<dbReference type="InterPro" id="IPR043128">
    <property type="entry name" value="Rev_trsase/Diguanyl_cyclase"/>
</dbReference>
<dbReference type="PANTHER" id="PTHR45138">
    <property type="entry name" value="REGULATORY COMPONENTS OF SENSORY TRANSDUCTION SYSTEM"/>
    <property type="match status" value="1"/>
</dbReference>
<dbReference type="Gene3D" id="3.30.70.270">
    <property type="match status" value="1"/>
</dbReference>
<dbReference type="InterPro" id="IPR050469">
    <property type="entry name" value="Diguanylate_Cyclase"/>
</dbReference>
<feature type="transmembrane region" description="Helical" evidence="1">
    <location>
        <begin position="242"/>
        <end position="263"/>
    </location>
</feature>
<sequence length="573" mass="65159">MKYQKYIKQAILVFSLLLIVLFAILSWIFSKRIVLPLDSVTVLENNWTIDSKGQLIYSEQVSQTNIGIINELEKVTITRVLEDAGFDNLCLSFSSIHSIVHVYLDNNLIYSYGQKYYDAQQIVPKKNHYISLGNTYAGKLLTIELISSRNGAFSGLPKIYIGTRDDILTQDLHNGAIAIIVGGFLFVFGILLVILSPYLFFYHNNDLRIFFSGLISMMLGIYIMAFYRIFDLLLDNSLLNTILEYTALYCIPTLIMGYLMCVYTGIVKKLFASLFVLDIILFMISIGTHLSHYARFSDFTAVLHTVSVIEFIISVILIFRDYTNNKKNNIRNIYSTDNIFVFGLLAFMTLSIVDMLRYNLYKYGAGGGETNATLVGATIGALIFVICLMISYLYYNIFSANIASMQSKIIDLAYTDSLTGLSNRARCEQLMQMISEEHGLYAIISLDLNKLKFVNDTLGHHEGDRLLTGFATILSDCFWDANLVGRMGGDEFIVILLEDRTLNLTKRIHELYTIISDWNHKEQVFQYSASYGYAYSYEVPNGSASEVYMLADSRMYEMKKEHRESGQEVTQNA</sequence>
<dbReference type="AlphaFoldDB" id="E0RVW0"/>
<dbReference type="Pfam" id="PF00990">
    <property type="entry name" value="GGDEF"/>
    <property type="match status" value="1"/>
</dbReference>
<evidence type="ECO:0000313" key="4">
    <source>
        <dbReference type="Proteomes" id="UP000001299"/>
    </source>
</evidence>
<reference evidence="3 4" key="1">
    <citation type="journal article" date="2010" name="PLoS ONE">
        <title>The glycobiome of the rumen bacterium Butyrivibrio proteoclasticus B316(T) highlights adaptation to a polysaccharide-rich environment.</title>
        <authorList>
            <person name="Kelly W.J."/>
            <person name="Leahy S.C."/>
            <person name="Altermann E."/>
            <person name="Yeoman C.J."/>
            <person name="Dunne J.C."/>
            <person name="Kong Z."/>
            <person name="Pacheco D.M."/>
            <person name="Li D."/>
            <person name="Noel S.J."/>
            <person name="Moon C.D."/>
            <person name="Cookson A.L."/>
            <person name="Attwood G.T."/>
        </authorList>
    </citation>
    <scope>NUCLEOTIDE SEQUENCE [LARGE SCALE GENOMIC DNA]</scope>
    <source>
        <strain evidence="4">ATCC 51982 / DSM 14932 / B316</strain>
    </source>
</reference>
<evidence type="ECO:0000313" key="3">
    <source>
        <dbReference type="EMBL" id="ADL35642.1"/>
    </source>
</evidence>
<dbReference type="PANTHER" id="PTHR45138:SF9">
    <property type="entry name" value="DIGUANYLATE CYCLASE DGCM-RELATED"/>
    <property type="match status" value="1"/>
</dbReference>
<keyword evidence="1" id="KW-0472">Membrane</keyword>
<keyword evidence="1" id="KW-1133">Transmembrane helix</keyword>
<feature type="transmembrane region" description="Helical" evidence="1">
    <location>
        <begin position="372"/>
        <end position="395"/>
    </location>
</feature>
<gene>
    <name evidence="3" type="ordered locus">bpr_I2912</name>
</gene>
<keyword evidence="4" id="KW-1185">Reference proteome</keyword>
<evidence type="ECO:0000259" key="2">
    <source>
        <dbReference type="PROSITE" id="PS50887"/>
    </source>
</evidence>
<feature type="transmembrane region" description="Helical" evidence="1">
    <location>
        <begin position="299"/>
        <end position="319"/>
    </location>
</feature>
<feature type="transmembrane region" description="Helical" evidence="1">
    <location>
        <begin position="339"/>
        <end position="360"/>
    </location>
</feature>
<dbReference type="SUPFAM" id="SSF55073">
    <property type="entry name" value="Nucleotide cyclase"/>
    <property type="match status" value="1"/>
</dbReference>
<organism evidence="3 4">
    <name type="scientific">Butyrivibrio proteoclasticus (strain ATCC 51982 / DSM 14932 / B316)</name>
    <name type="common">Clostridium proteoclasticum</name>
    <dbReference type="NCBI Taxonomy" id="515622"/>
    <lineage>
        <taxon>Bacteria</taxon>
        <taxon>Bacillati</taxon>
        <taxon>Bacillota</taxon>
        <taxon>Clostridia</taxon>
        <taxon>Lachnospirales</taxon>
        <taxon>Lachnospiraceae</taxon>
        <taxon>Butyrivibrio</taxon>
    </lineage>
</organism>
<feature type="transmembrane region" description="Helical" evidence="1">
    <location>
        <begin position="176"/>
        <end position="202"/>
    </location>
</feature>
<dbReference type="InterPro" id="IPR000160">
    <property type="entry name" value="GGDEF_dom"/>
</dbReference>
<dbReference type="EMBL" id="CP001810">
    <property type="protein sequence ID" value="ADL35642.1"/>
    <property type="molecule type" value="Genomic_DNA"/>
</dbReference>
<dbReference type="KEGG" id="bpb:bpr_I2912"/>
<dbReference type="eggNOG" id="COG2199">
    <property type="taxonomic scope" value="Bacteria"/>
</dbReference>
<feature type="transmembrane region" description="Helical" evidence="1">
    <location>
        <begin position="270"/>
        <end position="293"/>
    </location>
</feature>
<feature type="transmembrane region" description="Helical" evidence="1">
    <location>
        <begin position="209"/>
        <end position="230"/>
    </location>
</feature>